<evidence type="ECO:0000313" key="1">
    <source>
        <dbReference type="EMBL" id="MPC12034.1"/>
    </source>
</evidence>
<gene>
    <name evidence="1" type="ORF">E2C01_004711</name>
</gene>
<evidence type="ECO:0000313" key="2">
    <source>
        <dbReference type="Proteomes" id="UP000324222"/>
    </source>
</evidence>
<organism evidence="1 2">
    <name type="scientific">Portunus trituberculatus</name>
    <name type="common">Swimming crab</name>
    <name type="synonym">Neptunus trituberculatus</name>
    <dbReference type="NCBI Taxonomy" id="210409"/>
    <lineage>
        <taxon>Eukaryota</taxon>
        <taxon>Metazoa</taxon>
        <taxon>Ecdysozoa</taxon>
        <taxon>Arthropoda</taxon>
        <taxon>Crustacea</taxon>
        <taxon>Multicrustacea</taxon>
        <taxon>Malacostraca</taxon>
        <taxon>Eumalacostraca</taxon>
        <taxon>Eucarida</taxon>
        <taxon>Decapoda</taxon>
        <taxon>Pleocyemata</taxon>
        <taxon>Brachyura</taxon>
        <taxon>Eubrachyura</taxon>
        <taxon>Portunoidea</taxon>
        <taxon>Portunidae</taxon>
        <taxon>Portuninae</taxon>
        <taxon>Portunus</taxon>
    </lineage>
</organism>
<name>A0A5B7CTQ8_PORTR</name>
<sequence>MVAAAAVVMPASIAAHHLPHSRPSLTVDSLNRRTNTTLDNSMQSRFLWLPIPVRGPDELTGLTHACIFAALVRQGHECQSNS</sequence>
<dbReference type="EMBL" id="VSRR010000194">
    <property type="protein sequence ID" value="MPC12034.1"/>
    <property type="molecule type" value="Genomic_DNA"/>
</dbReference>
<protein>
    <submittedName>
        <fullName evidence="1">Uncharacterized protein</fullName>
    </submittedName>
</protein>
<comment type="caution">
    <text evidence="1">The sequence shown here is derived from an EMBL/GenBank/DDBJ whole genome shotgun (WGS) entry which is preliminary data.</text>
</comment>
<dbReference type="Proteomes" id="UP000324222">
    <property type="component" value="Unassembled WGS sequence"/>
</dbReference>
<dbReference type="AlphaFoldDB" id="A0A5B7CTQ8"/>
<proteinExistence type="predicted"/>
<keyword evidence="2" id="KW-1185">Reference proteome</keyword>
<accession>A0A5B7CTQ8</accession>
<reference evidence="1 2" key="1">
    <citation type="submission" date="2019-05" db="EMBL/GenBank/DDBJ databases">
        <title>Another draft genome of Portunus trituberculatus and its Hox gene families provides insights of decapod evolution.</title>
        <authorList>
            <person name="Jeong J.-H."/>
            <person name="Song I."/>
            <person name="Kim S."/>
            <person name="Choi T."/>
            <person name="Kim D."/>
            <person name="Ryu S."/>
            <person name="Kim W."/>
        </authorList>
    </citation>
    <scope>NUCLEOTIDE SEQUENCE [LARGE SCALE GENOMIC DNA]</scope>
    <source>
        <tissue evidence="1">Muscle</tissue>
    </source>
</reference>